<dbReference type="AlphaFoldDB" id="A0AAV6ZEG1"/>
<accession>A0AAV6ZEG1</accession>
<dbReference type="GO" id="GO:0016020">
    <property type="term" value="C:membrane"/>
    <property type="evidence" value="ECO:0007669"/>
    <property type="project" value="UniProtKB-SubCell"/>
</dbReference>
<dbReference type="PANTHER" id="PTHR12372">
    <property type="entry name" value="PECANEX"/>
    <property type="match status" value="1"/>
</dbReference>
<evidence type="ECO:0000256" key="1">
    <source>
        <dbReference type="RuleBase" id="RU367089"/>
    </source>
</evidence>
<name>A0AAV6ZEG1_ENGPU</name>
<protein>
    <recommendedName>
        <fullName evidence="1">Pecanex-like protein</fullName>
    </recommendedName>
</protein>
<organism evidence="2 3">
    <name type="scientific">Engystomops pustulosus</name>
    <name type="common">Tungara frog</name>
    <name type="synonym">Physalaemus pustulosus</name>
    <dbReference type="NCBI Taxonomy" id="76066"/>
    <lineage>
        <taxon>Eukaryota</taxon>
        <taxon>Metazoa</taxon>
        <taxon>Chordata</taxon>
        <taxon>Craniata</taxon>
        <taxon>Vertebrata</taxon>
        <taxon>Euteleostomi</taxon>
        <taxon>Amphibia</taxon>
        <taxon>Batrachia</taxon>
        <taxon>Anura</taxon>
        <taxon>Neobatrachia</taxon>
        <taxon>Hyloidea</taxon>
        <taxon>Leptodactylidae</taxon>
        <taxon>Leiuperinae</taxon>
        <taxon>Engystomops</taxon>
    </lineage>
</organism>
<feature type="non-terminal residue" evidence="2">
    <location>
        <position position="1"/>
    </location>
</feature>
<proteinExistence type="inferred from homology"/>
<evidence type="ECO:0000313" key="3">
    <source>
        <dbReference type="Proteomes" id="UP000824782"/>
    </source>
</evidence>
<dbReference type="EMBL" id="WNYA01001503">
    <property type="protein sequence ID" value="KAG8545655.1"/>
    <property type="molecule type" value="Genomic_DNA"/>
</dbReference>
<gene>
    <name evidence="2" type="ORF">GDO81_020549</name>
</gene>
<comment type="caution">
    <text evidence="2">The sequence shown here is derived from an EMBL/GenBank/DDBJ whole genome shotgun (WGS) entry which is preliminary data.</text>
</comment>
<dbReference type="Proteomes" id="UP000824782">
    <property type="component" value="Unassembled WGS sequence"/>
</dbReference>
<reference evidence="2" key="1">
    <citation type="thesis" date="2020" institute="ProQuest LLC" country="789 East Eisenhower Parkway, Ann Arbor, MI, USA">
        <title>Comparative Genomics and Chromosome Evolution.</title>
        <authorList>
            <person name="Mudd A.B."/>
        </authorList>
    </citation>
    <scope>NUCLEOTIDE SEQUENCE</scope>
    <source>
        <strain evidence="2">237g6f4</strain>
        <tissue evidence="2">Blood</tissue>
    </source>
</reference>
<comment type="similarity">
    <text evidence="1">Belongs to the pecanex family.</text>
</comment>
<sequence>LGNDNDNLNSIFYEHLARSLQHSLCGDLALGRWGNYSSGDCFILTSDYLNAFVQLVETGNGFVTFQLRGLEFKGTYCHQREVEAITEGDEDNSGCCCFRIGHLPHVLSCNAAFNKRWLTWEITRCQYILEGYSVIHSNAASLFQVFDLRKILIKYFVKVCAFI</sequence>
<evidence type="ECO:0000313" key="2">
    <source>
        <dbReference type="EMBL" id="KAG8545655.1"/>
    </source>
</evidence>
<keyword evidence="3" id="KW-1185">Reference proteome</keyword>
<dbReference type="InterPro" id="IPR039797">
    <property type="entry name" value="Pecanex"/>
</dbReference>
<comment type="subcellular location">
    <subcellularLocation>
        <location evidence="1">Membrane</location>
        <topology evidence="1">Multi-pass membrane protein</topology>
    </subcellularLocation>
</comment>
<dbReference type="PANTHER" id="PTHR12372:SF5">
    <property type="entry name" value="PECANEX-LIKE PROTEIN 2"/>
    <property type="match status" value="1"/>
</dbReference>